<dbReference type="PANTHER" id="PTHR10302">
    <property type="entry name" value="SINGLE-STRANDED DNA-BINDING PROTEIN"/>
    <property type="match status" value="1"/>
</dbReference>
<dbReference type="HAMAP" id="MF_00984">
    <property type="entry name" value="SSB"/>
    <property type="match status" value="1"/>
</dbReference>
<dbReference type="GO" id="GO:0009295">
    <property type="term" value="C:nucleoid"/>
    <property type="evidence" value="ECO:0007669"/>
    <property type="project" value="TreeGrafter"/>
</dbReference>
<comment type="subunit">
    <text evidence="2">Homotetramer.</text>
</comment>
<name>A0A420ZBG4_UNCK3</name>
<evidence type="ECO:0000256" key="4">
    <source>
        <dbReference type="SAM" id="MobiDB-lite"/>
    </source>
</evidence>
<dbReference type="Pfam" id="PF00436">
    <property type="entry name" value="SSB"/>
    <property type="match status" value="1"/>
</dbReference>
<dbReference type="PROSITE" id="PS50935">
    <property type="entry name" value="SSB"/>
    <property type="match status" value="1"/>
</dbReference>
<dbReference type="InterPro" id="IPR012340">
    <property type="entry name" value="NA-bd_OB-fold"/>
</dbReference>
<feature type="region of interest" description="Disordered" evidence="4">
    <location>
        <begin position="117"/>
        <end position="173"/>
    </location>
</feature>
<gene>
    <name evidence="5" type="ORF">DRH29_04930</name>
</gene>
<accession>A0A420ZBG4</accession>
<protein>
    <recommendedName>
        <fullName evidence="2 3">Single-stranded DNA-binding protein</fullName>
        <shortName evidence="2">SSB</shortName>
    </recommendedName>
</protein>
<reference evidence="5 6" key="1">
    <citation type="submission" date="2018-06" db="EMBL/GenBank/DDBJ databases">
        <title>Extensive metabolic versatility and redundancy in microbially diverse, dynamic hydrothermal sediments.</title>
        <authorList>
            <person name="Dombrowski N."/>
            <person name="Teske A."/>
            <person name="Baker B.J."/>
        </authorList>
    </citation>
    <scope>NUCLEOTIDE SEQUENCE [LARGE SCALE GENOMIC DNA]</scope>
    <source>
        <strain evidence="5">B79_G16</strain>
    </source>
</reference>
<keyword evidence="1 2" id="KW-0238">DNA-binding</keyword>
<dbReference type="PROSITE" id="PS51257">
    <property type="entry name" value="PROKAR_LIPOPROTEIN"/>
    <property type="match status" value="1"/>
</dbReference>
<dbReference type="PANTHER" id="PTHR10302:SF27">
    <property type="entry name" value="SINGLE-STRANDED DNA-BINDING PROTEIN"/>
    <property type="match status" value="1"/>
</dbReference>
<evidence type="ECO:0000256" key="1">
    <source>
        <dbReference type="ARBA" id="ARBA00023125"/>
    </source>
</evidence>
<dbReference type="InterPro" id="IPR000424">
    <property type="entry name" value="Primosome_PriB/ssb"/>
</dbReference>
<dbReference type="AlphaFoldDB" id="A0A420ZBG4"/>
<evidence type="ECO:0000313" key="6">
    <source>
        <dbReference type="Proteomes" id="UP000281261"/>
    </source>
</evidence>
<dbReference type="Gene3D" id="2.40.50.140">
    <property type="entry name" value="Nucleic acid-binding proteins"/>
    <property type="match status" value="1"/>
</dbReference>
<dbReference type="Proteomes" id="UP000281261">
    <property type="component" value="Unassembled WGS sequence"/>
</dbReference>
<comment type="caution">
    <text evidence="5">The sequence shown here is derived from an EMBL/GenBank/DDBJ whole genome shotgun (WGS) entry which is preliminary data.</text>
</comment>
<dbReference type="SUPFAM" id="SSF50249">
    <property type="entry name" value="Nucleic acid-binding proteins"/>
    <property type="match status" value="1"/>
</dbReference>
<dbReference type="CDD" id="cd04496">
    <property type="entry name" value="SSB_OBF"/>
    <property type="match status" value="1"/>
</dbReference>
<proteinExistence type="inferred from homology"/>
<organism evidence="5 6">
    <name type="scientific">candidate division Kazan bacterium</name>
    <dbReference type="NCBI Taxonomy" id="2202143"/>
    <lineage>
        <taxon>Bacteria</taxon>
        <taxon>Bacteria division Kazan-3B-28</taxon>
    </lineage>
</organism>
<dbReference type="GO" id="GO:0006260">
    <property type="term" value="P:DNA replication"/>
    <property type="evidence" value="ECO:0007669"/>
    <property type="project" value="InterPro"/>
</dbReference>
<evidence type="ECO:0000256" key="3">
    <source>
        <dbReference type="PIRNR" id="PIRNR002070"/>
    </source>
</evidence>
<dbReference type="EMBL" id="QMNG01000071">
    <property type="protein sequence ID" value="RLC36248.1"/>
    <property type="molecule type" value="Genomic_DNA"/>
</dbReference>
<sequence length="173" mass="19082">MRDLNKVMLIGNLTRDPEIRSTSTGQTVASFAVACNRSWNDQQGVRQDAVEYVNIVAWGKLAEIVGQIYRKGRRTYIEGRLQTSSWEDKDTGARRYKTEVIASDLILLDRAPTAAGEISQNTADTKPTSAAASAEQPKTAQPEDRSNREPVAAGDVPTTEVNEDEINIEDIPF</sequence>
<dbReference type="GO" id="GO:0003697">
    <property type="term" value="F:single-stranded DNA binding"/>
    <property type="evidence" value="ECO:0007669"/>
    <property type="project" value="UniProtKB-UniRule"/>
</dbReference>
<evidence type="ECO:0000256" key="2">
    <source>
        <dbReference type="HAMAP-Rule" id="MF_00984"/>
    </source>
</evidence>
<feature type="compositionally biased region" description="Polar residues" evidence="4">
    <location>
        <begin position="118"/>
        <end position="139"/>
    </location>
</feature>
<dbReference type="InterPro" id="IPR011344">
    <property type="entry name" value="ssDNA-bd"/>
</dbReference>
<dbReference type="NCBIfam" id="TIGR00621">
    <property type="entry name" value="ssb"/>
    <property type="match status" value="1"/>
</dbReference>
<dbReference type="PIRSF" id="PIRSF002070">
    <property type="entry name" value="SSB"/>
    <property type="match status" value="1"/>
</dbReference>
<feature type="compositionally biased region" description="Acidic residues" evidence="4">
    <location>
        <begin position="161"/>
        <end position="173"/>
    </location>
</feature>
<comment type="caution">
    <text evidence="2">Lacks conserved residue(s) required for the propagation of feature annotation.</text>
</comment>
<evidence type="ECO:0000313" key="5">
    <source>
        <dbReference type="EMBL" id="RLC36248.1"/>
    </source>
</evidence>